<gene>
    <name evidence="2" type="ORF">PFISCL1PPCAC_7160</name>
</gene>
<organism evidence="2 3">
    <name type="scientific">Pristionchus fissidentatus</name>
    <dbReference type="NCBI Taxonomy" id="1538716"/>
    <lineage>
        <taxon>Eukaryota</taxon>
        <taxon>Metazoa</taxon>
        <taxon>Ecdysozoa</taxon>
        <taxon>Nematoda</taxon>
        <taxon>Chromadorea</taxon>
        <taxon>Rhabditida</taxon>
        <taxon>Rhabditina</taxon>
        <taxon>Diplogasteromorpha</taxon>
        <taxon>Diplogasteroidea</taxon>
        <taxon>Neodiplogasteridae</taxon>
        <taxon>Pristionchus</taxon>
    </lineage>
</organism>
<feature type="transmembrane region" description="Helical" evidence="1">
    <location>
        <begin position="6"/>
        <end position="24"/>
    </location>
</feature>
<keyword evidence="1" id="KW-1133">Transmembrane helix</keyword>
<evidence type="ECO:0000256" key="1">
    <source>
        <dbReference type="SAM" id="Phobius"/>
    </source>
</evidence>
<accession>A0AAV5VCC0</accession>
<proteinExistence type="predicted"/>
<name>A0AAV5VCC0_9BILA</name>
<feature type="transmembrane region" description="Helical" evidence="1">
    <location>
        <begin position="36"/>
        <end position="58"/>
    </location>
</feature>
<dbReference type="Proteomes" id="UP001432322">
    <property type="component" value="Unassembled WGS sequence"/>
</dbReference>
<sequence length="70" mass="8223">FVGFSTKNLLIIQFHLLIHLLLFIRIREISVENEVVGLTLLFLLVFILIKIFSIRLHIALVVADFRIFFI</sequence>
<keyword evidence="1" id="KW-0472">Membrane</keyword>
<comment type="caution">
    <text evidence="2">The sequence shown here is derived from an EMBL/GenBank/DDBJ whole genome shotgun (WGS) entry which is preliminary data.</text>
</comment>
<dbReference type="AlphaFoldDB" id="A0AAV5VCC0"/>
<protein>
    <submittedName>
        <fullName evidence="2">Uncharacterized protein</fullName>
    </submittedName>
</protein>
<feature type="non-terminal residue" evidence="2">
    <location>
        <position position="70"/>
    </location>
</feature>
<reference evidence="2" key="1">
    <citation type="submission" date="2023-10" db="EMBL/GenBank/DDBJ databases">
        <title>Genome assembly of Pristionchus species.</title>
        <authorList>
            <person name="Yoshida K."/>
            <person name="Sommer R.J."/>
        </authorList>
    </citation>
    <scope>NUCLEOTIDE SEQUENCE</scope>
    <source>
        <strain evidence="2">RS5133</strain>
    </source>
</reference>
<evidence type="ECO:0000313" key="3">
    <source>
        <dbReference type="Proteomes" id="UP001432322"/>
    </source>
</evidence>
<evidence type="ECO:0000313" key="2">
    <source>
        <dbReference type="EMBL" id="GMT15863.1"/>
    </source>
</evidence>
<keyword evidence="1" id="KW-0812">Transmembrane</keyword>
<dbReference type="EMBL" id="BTSY01000002">
    <property type="protein sequence ID" value="GMT15863.1"/>
    <property type="molecule type" value="Genomic_DNA"/>
</dbReference>
<feature type="non-terminal residue" evidence="2">
    <location>
        <position position="1"/>
    </location>
</feature>
<keyword evidence="3" id="KW-1185">Reference proteome</keyword>